<dbReference type="InterPro" id="IPR029526">
    <property type="entry name" value="PGBD"/>
</dbReference>
<name>A0AAD5MHV6_PARTN</name>
<dbReference type="EMBL" id="JAHQIW010003484">
    <property type="protein sequence ID" value="KAJ1358830.1"/>
    <property type="molecule type" value="Genomic_DNA"/>
</dbReference>
<dbReference type="AlphaFoldDB" id="A0AAD5MHV6"/>
<reference evidence="2" key="1">
    <citation type="submission" date="2021-06" db="EMBL/GenBank/DDBJ databases">
        <title>Parelaphostrongylus tenuis whole genome reference sequence.</title>
        <authorList>
            <person name="Garwood T.J."/>
            <person name="Larsen P.A."/>
            <person name="Fountain-Jones N.M."/>
            <person name="Garbe J.R."/>
            <person name="Macchietto M.G."/>
            <person name="Kania S.A."/>
            <person name="Gerhold R.W."/>
            <person name="Richards J.E."/>
            <person name="Wolf T.M."/>
        </authorList>
    </citation>
    <scope>NUCLEOTIDE SEQUENCE</scope>
    <source>
        <strain evidence="2">MNPRO001-30</strain>
        <tissue evidence="2">Meninges</tissue>
    </source>
</reference>
<accession>A0AAD5MHV6</accession>
<evidence type="ECO:0000313" key="2">
    <source>
        <dbReference type="EMBL" id="KAJ1358830.1"/>
    </source>
</evidence>
<gene>
    <name evidence="2" type="ORF">KIN20_017361</name>
</gene>
<organism evidence="2 3">
    <name type="scientific">Parelaphostrongylus tenuis</name>
    <name type="common">Meningeal worm</name>
    <dbReference type="NCBI Taxonomy" id="148309"/>
    <lineage>
        <taxon>Eukaryota</taxon>
        <taxon>Metazoa</taxon>
        <taxon>Ecdysozoa</taxon>
        <taxon>Nematoda</taxon>
        <taxon>Chromadorea</taxon>
        <taxon>Rhabditida</taxon>
        <taxon>Rhabditina</taxon>
        <taxon>Rhabditomorpha</taxon>
        <taxon>Strongyloidea</taxon>
        <taxon>Metastrongylidae</taxon>
        <taxon>Parelaphostrongylus</taxon>
    </lineage>
</organism>
<comment type="caution">
    <text evidence="2">The sequence shown here is derived from an EMBL/GenBank/DDBJ whole genome shotgun (WGS) entry which is preliminary data.</text>
</comment>
<evidence type="ECO:0000259" key="1">
    <source>
        <dbReference type="Pfam" id="PF13843"/>
    </source>
</evidence>
<feature type="domain" description="PiggyBac transposable element-derived protein" evidence="1">
    <location>
        <begin position="22"/>
        <end position="76"/>
    </location>
</feature>
<protein>
    <recommendedName>
        <fullName evidence="1">PiggyBac transposable element-derived protein domain-containing protein</fullName>
    </recommendedName>
</protein>
<evidence type="ECO:0000313" key="3">
    <source>
        <dbReference type="Proteomes" id="UP001196413"/>
    </source>
</evidence>
<proteinExistence type="predicted"/>
<dbReference type="Pfam" id="PF13843">
    <property type="entry name" value="DDE_Tnp_1_7"/>
    <property type="match status" value="1"/>
</dbReference>
<sequence length="80" mass="9038">MSHRASTTPQALAMEQLIGRTDLLNERGHLLADNWYSSVAIAESLQQSNTHFIGTCRKSRRGLPEEVVEGKLRKSEWKAM</sequence>
<keyword evidence="3" id="KW-1185">Reference proteome</keyword>
<dbReference type="Proteomes" id="UP001196413">
    <property type="component" value="Unassembled WGS sequence"/>
</dbReference>